<dbReference type="EMBL" id="MNCJ02000324">
    <property type="protein sequence ID" value="KAF5789880.1"/>
    <property type="molecule type" value="Genomic_DNA"/>
</dbReference>
<dbReference type="AlphaFoldDB" id="A0A9K3I4Q3"/>
<name>A0A9K3I4Q3_HELAN</name>
<dbReference type="Gramene" id="mRNA:HanXRQr2_Chr09g0376441">
    <property type="protein sequence ID" value="mRNA:HanXRQr2_Chr09g0376441"/>
    <property type="gene ID" value="HanXRQr2_Chr09g0376441"/>
</dbReference>
<comment type="caution">
    <text evidence="2">The sequence shown here is derived from an EMBL/GenBank/DDBJ whole genome shotgun (WGS) entry which is preliminary data.</text>
</comment>
<dbReference type="Proteomes" id="UP000215914">
    <property type="component" value="Unassembled WGS sequence"/>
</dbReference>
<accession>A0A9K3I4Q3</accession>
<evidence type="ECO:0000313" key="2">
    <source>
        <dbReference type="EMBL" id="KAF5789880.1"/>
    </source>
</evidence>
<organism evidence="2 3">
    <name type="scientific">Helianthus annuus</name>
    <name type="common">Common sunflower</name>
    <dbReference type="NCBI Taxonomy" id="4232"/>
    <lineage>
        <taxon>Eukaryota</taxon>
        <taxon>Viridiplantae</taxon>
        <taxon>Streptophyta</taxon>
        <taxon>Embryophyta</taxon>
        <taxon>Tracheophyta</taxon>
        <taxon>Spermatophyta</taxon>
        <taxon>Magnoliopsida</taxon>
        <taxon>eudicotyledons</taxon>
        <taxon>Gunneridae</taxon>
        <taxon>Pentapetalae</taxon>
        <taxon>asterids</taxon>
        <taxon>campanulids</taxon>
        <taxon>Asterales</taxon>
        <taxon>Asteraceae</taxon>
        <taxon>Asteroideae</taxon>
        <taxon>Heliantheae alliance</taxon>
        <taxon>Heliantheae</taxon>
        <taxon>Helianthus</taxon>
    </lineage>
</organism>
<protein>
    <submittedName>
        <fullName evidence="2">Uncharacterized protein</fullName>
    </submittedName>
</protein>
<sequence length="77" mass="9164">MDGSLGKKRISELCRLFRRKFGLMVGNMFEVGSRCRVEFYCENVHILRLNLDLFILVPAFFYFVIIKTQKIHFLVFV</sequence>
<keyword evidence="1" id="KW-1133">Transmembrane helix</keyword>
<evidence type="ECO:0000313" key="3">
    <source>
        <dbReference type="Proteomes" id="UP000215914"/>
    </source>
</evidence>
<feature type="transmembrane region" description="Helical" evidence="1">
    <location>
        <begin position="46"/>
        <end position="65"/>
    </location>
</feature>
<keyword evidence="3" id="KW-1185">Reference proteome</keyword>
<reference evidence="2" key="2">
    <citation type="submission" date="2020-06" db="EMBL/GenBank/DDBJ databases">
        <title>Helianthus annuus Genome sequencing and assembly Release 2.</title>
        <authorList>
            <person name="Gouzy J."/>
            <person name="Langlade N."/>
            <person name="Munos S."/>
        </authorList>
    </citation>
    <scope>NUCLEOTIDE SEQUENCE</scope>
    <source>
        <tissue evidence="2">Leaves</tissue>
    </source>
</reference>
<reference evidence="2" key="1">
    <citation type="journal article" date="2017" name="Nature">
        <title>The sunflower genome provides insights into oil metabolism, flowering and Asterid evolution.</title>
        <authorList>
            <person name="Badouin H."/>
            <person name="Gouzy J."/>
            <person name="Grassa C.J."/>
            <person name="Murat F."/>
            <person name="Staton S.E."/>
            <person name="Cottret L."/>
            <person name="Lelandais-Briere C."/>
            <person name="Owens G.L."/>
            <person name="Carrere S."/>
            <person name="Mayjonade B."/>
            <person name="Legrand L."/>
            <person name="Gill N."/>
            <person name="Kane N.C."/>
            <person name="Bowers J.E."/>
            <person name="Hubner S."/>
            <person name="Bellec A."/>
            <person name="Berard A."/>
            <person name="Berges H."/>
            <person name="Blanchet N."/>
            <person name="Boniface M.C."/>
            <person name="Brunel D."/>
            <person name="Catrice O."/>
            <person name="Chaidir N."/>
            <person name="Claudel C."/>
            <person name="Donnadieu C."/>
            <person name="Faraut T."/>
            <person name="Fievet G."/>
            <person name="Helmstetter N."/>
            <person name="King M."/>
            <person name="Knapp S.J."/>
            <person name="Lai Z."/>
            <person name="Le Paslier M.C."/>
            <person name="Lippi Y."/>
            <person name="Lorenzon L."/>
            <person name="Mandel J.R."/>
            <person name="Marage G."/>
            <person name="Marchand G."/>
            <person name="Marquand E."/>
            <person name="Bret-Mestries E."/>
            <person name="Morien E."/>
            <person name="Nambeesan S."/>
            <person name="Nguyen T."/>
            <person name="Pegot-Espagnet P."/>
            <person name="Pouilly N."/>
            <person name="Raftis F."/>
            <person name="Sallet E."/>
            <person name="Schiex T."/>
            <person name="Thomas J."/>
            <person name="Vandecasteele C."/>
            <person name="Vares D."/>
            <person name="Vear F."/>
            <person name="Vautrin S."/>
            <person name="Crespi M."/>
            <person name="Mangin B."/>
            <person name="Burke J.M."/>
            <person name="Salse J."/>
            <person name="Munos S."/>
            <person name="Vincourt P."/>
            <person name="Rieseberg L.H."/>
            <person name="Langlade N.B."/>
        </authorList>
    </citation>
    <scope>NUCLEOTIDE SEQUENCE</scope>
    <source>
        <tissue evidence="2">Leaves</tissue>
    </source>
</reference>
<proteinExistence type="predicted"/>
<gene>
    <name evidence="2" type="ORF">HanXRQr2_Chr09g0376441</name>
</gene>
<evidence type="ECO:0000256" key="1">
    <source>
        <dbReference type="SAM" id="Phobius"/>
    </source>
</evidence>
<keyword evidence="1" id="KW-0472">Membrane</keyword>
<keyword evidence="1" id="KW-0812">Transmembrane</keyword>